<dbReference type="AlphaFoldDB" id="A0A9P9GDP9"/>
<dbReference type="GeneID" id="70218448"/>
<comment type="caution">
    <text evidence="1">The sequence shown here is derived from an EMBL/GenBank/DDBJ whole genome shotgun (WGS) entry which is preliminary data.</text>
</comment>
<sequence length="242" mass="26259">MSCAVKVSCATSVDDDVTPIHDTYKIGLLLAPSAPIKLYRVTLRALQEEVQTEGPDPWADAIIDRGSDRGSSPISEVEELIGNDTPSSTIWSASVSDASAWTTQSNSSWSQTQATILDSATSMTLGADVKVSGSSDFKGNGDSYKLPHSQALNMPPIKIENRSNSEVFDIFFEIEDTKDAILAFEPRITAVLQVGNDRERLRSVDPTAACQLSFELVIWAMPESFISLGGTEPVKIIRTFKV</sequence>
<organism evidence="1 2">
    <name type="scientific">Fusarium redolens</name>
    <dbReference type="NCBI Taxonomy" id="48865"/>
    <lineage>
        <taxon>Eukaryota</taxon>
        <taxon>Fungi</taxon>
        <taxon>Dikarya</taxon>
        <taxon>Ascomycota</taxon>
        <taxon>Pezizomycotina</taxon>
        <taxon>Sordariomycetes</taxon>
        <taxon>Hypocreomycetidae</taxon>
        <taxon>Hypocreales</taxon>
        <taxon>Nectriaceae</taxon>
        <taxon>Fusarium</taxon>
        <taxon>Fusarium redolens species complex</taxon>
    </lineage>
</organism>
<keyword evidence="2" id="KW-1185">Reference proteome</keyword>
<protein>
    <submittedName>
        <fullName evidence="1">Uncharacterized protein</fullName>
    </submittedName>
</protein>
<gene>
    <name evidence="1" type="ORF">BKA55DRAFT_521212</name>
</gene>
<dbReference type="EMBL" id="JAGMUX010000016">
    <property type="protein sequence ID" value="KAH7237151.1"/>
    <property type="molecule type" value="Genomic_DNA"/>
</dbReference>
<reference evidence="1" key="1">
    <citation type="journal article" date="2021" name="Nat. Commun.">
        <title>Genetic determinants of endophytism in the Arabidopsis root mycobiome.</title>
        <authorList>
            <person name="Mesny F."/>
            <person name="Miyauchi S."/>
            <person name="Thiergart T."/>
            <person name="Pickel B."/>
            <person name="Atanasova L."/>
            <person name="Karlsson M."/>
            <person name="Huettel B."/>
            <person name="Barry K.W."/>
            <person name="Haridas S."/>
            <person name="Chen C."/>
            <person name="Bauer D."/>
            <person name="Andreopoulos W."/>
            <person name="Pangilinan J."/>
            <person name="LaButti K."/>
            <person name="Riley R."/>
            <person name="Lipzen A."/>
            <person name="Clum A."/>
            <person name="Drula E."/>
            <person name="Henrissat B."/>
            <person name="Kohler A."/>
            <person name="Grigoriev I.V."/>
            <person name="Martin F.M."/>
            <person name="Hacquard S."/>
        </authorList>
    </citation>
    <scope>NUCLEOTIDE SEQUENCE</scope>
    <source>
        <strain evidence="1">MPI-CAGE-AT-0023</strain>
    </source>
</reference>
<accession>A0A9P9GDP9</accession>
<dbReference type="OrthoDB" id="5089608at2759"/>
<dbReference type="RefSeq" id="XP_046045281.1">
    <property type="nucleotide sequence ID" value="XM_046188494.1"/>
</dbReference>
<dbReference type="Proteomes" id="UP000720189">
    <property type="component" value="Unassembled WGS sequence"/>
</dbReference>
<name>A0A9P9GDP9_FUSRE</name>
<evidence type="ECO:0000313" key="2">
    <source>
        <dbReference type="Proteomes" id="UP000720189"/>
    </source>
</evidence>
<proteinExistence type="predicted"/>
<evidence type="ECO:0000313" key="1">
    <source>
        <dbReference type="EMBL" id="KAH7237151.1"/>
    </source>
</evidence>